<keyword evidence="1" id="KW-0175">Coiled coil</keyword>
<name>A0AA38PPC9_9AGAR</name>
<accession>A0AA38PPC9</accession>
<evidence type="ECO:0000313" key="4">
    <source>
        <dbReference type="Proteomes" id="UP001163850"/>
    </source>
</evidence>
<feature type="compositionally biased region" description="Polar residues" evidence="2">
    <location>
        <begin position="75"/>
        <end position="85"/>
    </location>
</feature>
<feature type="coiled-coil region" evidence="1">
    <location>
        <begin position="29"/>
        <end position="56"/>
    </location>
</feature>
<evidence type="ECO:0000313" key="3">
    <source>
        <dbReference type="EMBL" id="KAJ3978841.1"/>
    </source>
</evidence>
<feature type="compositionally biased region" description="Polar residues" evidence="2">
    <location>
        <begin position="113"/>
        <end position="122"/>
    </location>
</feature>
<dbReference type="EMBL" id="MU802659">
    <property type="protein sequence ID" value="KAJ3978841.1"/>
    <property type="molecule type" value="Genomic_DNA"/>
</dbReference>
<gene>
    <name evidence="3" type="ORF">F5890DRAFT_1559577</name>
</gene>
<proteinExistence type="predicted"/>
<dbReference type="AlphaFoldDB" id="A0AA38PPC9"/>
<sequence>MSNAGAERLKVVLSSVEAGEELSLSQNALLRHEIARQEAEEQVQVYTQRIKHDVENINRLLTQAQISPSKPVPNDRSTPASNRSIGTLHLDDSHVPSTPPQSPKKSGGRLGQATVSTPPATPTQLLASARTTPARGCSFVEDPNFTPSRNGKIYIVFLGRGNGYGLYHRWFNSKNTAGALSIYDPDCHNHIVKKFVDIQEAQRLYQEYLASDIPDLLQKQEPADNERFIVVEGSAPMACRNRKDLFFGGLQFRFQGATVYRYLGSFEGAKAKFREFQEEGLTREIEY</sequence>
<evidence type="ECO:0000256" key="2">
    <source>
        <dbReference type="SAM" id="MobiDB-lite"/>
    </source>
</evidence>
<protein>
    <submittedName>
        <fullName evidence="3">Uncharacterized protein</fullName>
    </submittedName>
</protein>
<dbReference type="Proteomes" id="UP001163850">
    <property type="component" value="Unassembled WGS sequence"/>
</dbReference>
<evidence type="ECO:0000256" key="1">
    <source>
        <dbReference type="SAM" id="Coils"/>
    </source>
</evidence>
<reference evidence="3" key="1">
    <citation type="submission" date="2022-08" db="EMBL/GenBank/DDBJ databases">
        <authorList>
            <consortium name="DOE Joint Genome Institute"/>
            <person name="Min B."/>
            <person name="Riley R."/>
            <person name="Sierra-Patev S."/>
            <person name="Naranjo-Ortiz M."/>
            <person name="Looney B."/>
            <person name="Konkel Z."/>
            <person name="Slot J.C."/>
            <person name="Sakamoto Y."/>
            <person name="Steenwyk J.L."/>
            <person name="Rokas A."/>
            <person name="Carro J."/>
            <person name="Camarero S."/>
            <person name="Ferreira P."/>
            <person name="Molpeceres G."/>
            <person name="Ruiz-Duenas F.J."/>
            <person name="Serrano A."/>
            <person name="Henrissat B."/>
            <person name="Drula E."/>
            <person name="Hughes K.W."/>
            <person name="Mata J.L."/>
            <person name="Ishikawa N.K."/>
            <person name="Vargas-Isla R."/>
            <person name="Ushijima S."/>
            <person name="Smith C.A."/>
            <person name="Ahrendt S."/>
            <person name="Andreopoulos W."/>
            <person name="He G."/>
            <person name="Labutti K."/>
            <person name="Lipzen A."/>
            <person name="Ng V."/>
            <person name="Sandor L."/>
            <person name="Barry K."/>
            <person name="Martinez A.T."/>
            <person name="Xiao Y."/>
            <person name="Gibbons J.G."/>
            <person name="Terashima K."/>
            <person name="Hibbett D.S."/>
            <person name="Grigoriev I.V."/>
        </authorList>
    </citation>
    <scope>NUCLEOTIDE SEQUENCE</scope>
    <source>
        <strain evidence="3">TFB7829</strain>
    </source>
</reference>
<organism evidence="3 4">
    <name type="scientific">Lentinula detonsa</name>
    <dbReference type="NCBI Taxonomy" id="2804962"/>
    <lineage>
        <taxon>Eukaryota</taxon>
        <taxon>Fungi</taxon>
        <taxon>Dikarya</taxon>
        <taxon>Basidiomycota</taxon>
        <taxon>Agaricomycotina</taxon>
        <taxon>Agaricomycetes</taxon>
        <taxon>Agaricomycetidae</taxon>
        <taxon>Agaricales</taxon>
        <taxon>Marasmiineae</taxon>
        <taxon>Omphalotaceae</taxon>
        <taxon>Lentinula</taxon>
    </lineage>
</organism>
<feature type="region of interest" description="Disordered" evidence="2">
    <location>
        <begin position="62"/>
        <end position="122"/>
    </location>
</feature>
<comment type="caution">
    <text evidence="3">The sequence shown here is derived from an EMBL/GenBank/DDBJ whole genome shotgun (WGS) entry which is preliminary data.</text>
</comment>